<gene>
    <name evidence="1" type="ORF">ACFQEU_16000</name>
</gene>
<evidence type="ECO:0000313" key="1">
    <source>
        <dbReference type="EMBL" id="MFC6754948.1"/>
    </source>
</evidence>
<sequence>MSENVFLVPVDPENFDRTVRSAVDLTEYDDRPEPLAAVDEARLWAVSDGSGNDSTFERMGPDDLLLFYHDGEYVATGRVGETFADEDRWVSGTFWTAFPTTRVYTVESFTPVSVPKRGVNTIFDYSASYTPGFMRVADSRVTRDLSTIETALDAYTKKNRPADD</sequence>
<protein>
    <submittedName>
        <fullName evidence="1">Uncharacterized protein</fullName>
    </submittedName>
</protein>
<organism evidence="1 2">
    <name type="scientific">Halorubrum tibetense</name>
    <dbReference type="NCBI Taxonomy" id="175631"/>
    <lineage>
        <taxon>Archaea</taxon>
        <taxon>Methanobacteriati</taxon>
        <taxon>Methanobacteriota</taxon>
        <taxon>Stenosarchaea group</taxon>
        <taxon>Halobacteria</taxon>
        <taxon>Halobacteriales</taxon>
        <taxon>Haloferacaceae</taxon>
        <taxon>Halorubrum</taxon>
    </lineage>
</organism>
<name>A0ABD5SHF5_9EURY</name>
<dbReference type="EMBL" id="JBHSWW010000444">
    <property type="protein sequence ID" value="MFC6754948.1"/>
    <property type="molecule type" value="Genomic_DNA"/>
</dbReference>
<keyword evidence="2" id="KW-1185">Reference proteome</keyword>
<dbReference type="RefSeq" id="WP_379783777.1">
    <property type="nucleotide sequence ID" value="NZ_JBHSWW010000444.1"/>
</dbReference>
<evidence type="ECO:0000313" key="2">
    <source>
        <dbReference type="Proteomes" id="UP001596442"/>
    </source>
</evidence>
<proteinExistence type="predicted"/>
<dbReference type="Proteomes" id="UP001596442">
    <property type="component" value="Unassembled WGS sequence"/>
</dbReference>
<dbReference type="AlphaFoldDB" id="A0ABD5SHF5"/>
<reference evidence="1 2" key="1">
    <citation type="journal article" date="2019" name="Int. J. Syst. Evol. Microbiol.">
        <title>The Global Catalogue of Microorganisms (GCM) 10K type strain sequencing project: providing services to taxonomists for standard genome sequencing and annotation.</title>
        <authorList>
            <consortium name="The Broad Institute Genomics Platform"/>
            <consortium name="The Broad Institute Genome Sequencing Center for Infectious Disease"/>
            <person name="Wu L."/>
            <person name="Ma J."/>
        </authorList>
    </citation>
    <scope>NUCLEOTIDE SEQUENCE [LARGE SCALE GENOMIC DNA]</scope>
    <source>
        <strain evidence="1 2">CGMCC 1.3239</strain>
    </source>
</reference>
<comment type="caution">
    <text evidence="1">The sequence shown here is derived from an EMBL/GenBank/DDBJ whole genome shotgun (WGS) entry which is preliminary data.</text>
</comment>
<accession>A0ABD5SHF5</accession>